<accession>A0A6F8P9U7</accession>
<dbReference type="RefSeq" id="WP_003451167.1">
    <property type="nucleotide sequence ID" value="NZ_BBQJ01000009.1"/>
</dbReference>
<dbReference type="AlphaFoldDB" id="A0A6F8P9U7"/>
<feature type="region of interest" description="Disordered" evidence="1">
    <location>
        <begin position="82"/>
        <end position="105"/>
    </location>
</feature>
<organism evidence="2">
    <name type="scientific">Pseudomonas abietaniphila</name>
    <dbReference type="NCBI Taxonomy" id="89065"/>
    <lineage>
        <taxon>Bacteria</taxon>
        <taxon>Pseudomonadati</taxon>
        <taxon>Pseudomonadota</taxon>
        <taxon>Gammaproteobacteria</taxon>
        <taxon>Pseudomonadales</taxon>
        <taxon>Pseudomonadaceae</taxon>
        <taxon>Pseudomonas</taxon>
    </lineage>
</organism>
<feature type="compositionally biased region" description="Polar residues" evidence="1">
    <location>
        <begin position="83"/>
        <end position="105"/>
    </location>
</feature>
<sequence length="105" mass="11113">MTGQTDGDLLDRQREVQRVLGRCMLRLQQYERLIKTIVAHHDFTGPAHALASTRAARIADAAGKTLGTLVGRLLGSYAVIDGTDTSADSLGNAPKTSSRSACGST</sequence>
<evidence type="ECO:0000313" key="2">
    <source>
        <dbReference type="EMBL" id="BBJ01403.1"/>
    </source>
</evidence>
<protein>
    <submittedName>
        <fullName evidence="2">Uncharacterized protein</fullName>
    </submittedName>
</protein>
<proteinExistence type="predicted"/>
<name>A0A6F8P9U7_9PSED</name>
<evidence type="ECO:0000256" key="1">
    <source>
        <dbReference type="SAM" id="MobiDB-lite"/>
    </source>
</evidence>
<dbReference type="EMBL" id="LC469607">
    <property type="protein sequence ID" value="BBJ01403.1"/>
    <property type="molecule type" value="Genomic_DNA"/>
</dbReference>
<reference evidence="2" key="1">
    <citation type="journal article" date="2019" name="Genes (Basel)">
        <title>Biphenyl/PCB Degrading bph Genes of Ten Bacterial Strains Isolated from Biphenyl-Contaminated Soil in Kitakyushu, Japan: Comparative and Dynamic Features as Integrative Conjugative Elements (ICEs).</title>
        <authorList>
            <person name="Hirose J."/>
            <person name="Fujihara H."/>
            <person name="Watanabe T."/>
            <person name="Kimura N."/>
            <person name="Suenaga H."/>
            <person name="Futagami T."/>
            <person name="Goto M."/>
            <person name="Suyama A."/>
            <person name="Furukawa K."/>
        </authorList>
    </citation>
    <scope>NUCLEOTIDE SEQUENCE</scope>
    <source>
        <strain evidence="2">KF701</strain>
    </source>
</reference>